<evidence type="ECO:0000256" key="4">
    <source>
        <dbReference type="ARBA" id="ARBA00022448"/>
    </source>
</evidence>
<accession>A0AA43QW97</accession>
<dbReference type="GO" id="GO:0015031">
    <property type="term" value="P:protein transport"/>
    <property type="evidence" value="ECO:0007669"/>
    <property type="project" value="UniProtKB-KW"/>
</dbReference>
<dbReference type="AlphaFoldDB" id="A0AA43QW97"/>
<dbReference type="GO" id="GO:0000139">
    <property type="term" value="C:Golgi membrane"/>
    <property type="evidence" value="ECO:0007669"/>
    <property type="project" value="UniProtKB-SubCell"/>
</dbReference>
<keyword evidence="4" id="KW-0813">Transport</keyword>
<comment type="similarity">
    <text evidence="2">Belongs to the COG1 family.</text>
</comment>
<evidence type="ECO:0000313" key="9">
    <source>
        <dbReference type="EMBL" id="MDI1492491.1"/>
    </source>
</evidence>
<dbReference type="PANTHER" id="PTHR31658">
    <property type="entry name" value="CONSERVED OLIGOMERIC GOLGI COMPLEX SUBUNIT 1"/>
    <property type="match status" value="1"/>
</dbReference>
<evidence type="ECO:0000256" key="8">
    <source>
        <dbReference type="SAM" id="MobiDB-lite"/>
    </source>
</evidence>
<evidence type="ECO:0000256" key="5">
    <source>
        <dbReference type="ARBA" id="ARBA00022927"/>
    </source>
</evidence>
<evidence type="ECO:0000313" key="10">
    <source>
        <dbReference type="Proteomes" id="UP001161017"/>
    </source>
</evidence>
<dbReference type="GO" id="GO:0006891">
    <property type="term" value="P:intra-Golgi vesicle-mediated transport"/>
    <property type="evidence" value="ECO:0007669"/>
    <property type="project" value="InterPro"/>
</dbReference>
<comment type="caution">
    <text evidence="9">The sequence shown here is derived from an EMBL/GenBank/DDBJ whole genome shotgun (WGS) entry which is preliminary data.</text>
</comment>
<gene>
    <name evidence="9" type="ORF">OHK93_003705</name>
</gene>
<evidence type="ECO:0000256" key="2">
    <source>
        <dbReference type="ARBA" id="ARBA00006653"/>
    </source>
</evidence>
<keyword evidence="10" id="KW-1185">Reference proteome</keyword>
<proteinExistence type="inferred from homology"/>
<keyword evidence="7" id="KW-0472">Membrane</keyword>
<feature type="compositionally biased region" description="Basic and acidic residues" evidence="8">
    <location>
        <begin position="690"/>
        <end position="699"/>
    </location>
</feature>
<sequence>MAPEGPQPRTFSSWEEAFAYPVPNVRGMEKQLRRDIESNKEKLRTLVGASYRDLLGTAESIIEMDGKMRRVETLMGDIGTRCNTRLIDRKNANLQAWNKHVSANDNARLAFTCQLAVLRSCPETISTLLKDGQSLLLASRVLVLSRLLYAKLSKRPNPPPYLERLKDRLATLRRRLLGTIDGRFKSAGVQKDDLVEAMCAFSLATSSTATDVVRHFQHLRLEAMNEKLNATTSEEYENISAALRLYIQTLRDIRAVAPGQLSSALQSMKAVPILKSQDLLRLEGLNLDLHERGIEDDIKSFTPYVRHDDLDRQRMDQMLKQWANTAIKSFFEILNSKIQDINDPTQIVALRVEILEIWLTQRQHAQAVNSAKVLDGLREVFNEQVVLLNQRTCRSLNDVGEQLVSAIQCWQPGITDALPSLWSLGTTPSGNDSSGKSFRTKVVDLSTGKTVAIQRLVSAYDAWLRDIDTLENIITEAKAHRWADIIDEADDDDDELLENKQLLLSGDDPRTLEEALRHDLQSVFASLTNTLTSIDLDFSHQASQAAFLIRIWRYVRRNLPATLSRQDFGRDEIPKLFKDIARVTLDAPLETCSKRLDRTDRSITFPARALWEGKPELPVLPSPWCYRLLLDVVQAMAGHGTDIWSAEAVKALTADLRWRLAVLLTTKGDEVDAVEGSHHVNGDVNGGSRAESDDSKTEAIENGDPMTGADTSNTSEEPQDVDNSDTHGKDAEVSTAIKPNHRLINGTSSKPPDPSVVESKKTQRLFDITYLDSATEFKREAEDDDTIDKLADLEDTILKAMTIEGETVKQIRNNAAEYWKRTSLLFGLLQ</sequence>
<organism evidence="9 10">
    <name type="scientific">Ramalina farinacea</name>
    <dbReference type="NCBI Taxonomy" id="258253"/>
    <lineage>
        <taxon>Eukaryota</taxon>
        <taxon>Fungi</taxon>
        <taxon>Dikarya</taxon>
        <taxon>Ascomycota</taxon>
        <taxon>Pezizomycotina</taxon>
        <taxon>Lecanoromycetes</taxon>
        <taxon>OSLEUM clade</taxon>
        <taxon>Lecanoromycetidae</taxon>
        <taxon>Lecanorales</taxon>
        <taxon>Lecanorineae</taxon>
        <taxon>Ramalinaceae</taxon>
        <taxon>Ramalina</taxon>
    </lineage>
</organism>
<evidence type="ECO:0000256" key="6">
    <source>
        <dbReference type="ARBA" id="ARBA00023034"/>
    </source>
</evidence>
<comment type="subcellular location">
    <subcellularLocation>
        <location evidence="1">Golgi apparatus membrane</location>
        <topology evidence="1">Peripheral membrane protein</topology>
    </subcellularLocation>
</comment>
<keyword evidence="6" id="KW-0333">Golgi apparatus</keyword>
<dbReference type="Pfam" id="PF08700">
    <property type="entry name" value="VPS51_Exo84_N"/>
    <property type="match status" value="1"/>
</dbReference>
<feature type="region of interest" description="Disordered" evidence="8">
    <location>
        <begin position="674"/>
        <end position="760"/>
    </location>
</feature>
<dbReference type="PANTHER" id="PTHR31658:SF0">
    <property type="entry name" value="CONSERVED OLIGOMERIC GOLGI COMPLEX SUBUNIT 1"/>
    <property type="match status" value="1"/>
</dbReference>
<keyword evidence="5" id="KW-0653">Protein transport</keyword>
<evidence type="ECO:0000256" key="7">
    <source>
        <dbReference type="ARBA" id="ARBA00023136"/>
    </source>
</evidence>
<dbReference type="GO" id="GO:0017119">
    <property type="term" value="C:Golgi transport complex"/>
    <property type="evidence" value="ECO:0007669"/>
    <property type="project" value="InterPro"/>
</dbReference>
<dbReference type="EMBL" id="JAPUFD010000019">
    <property type="protein sequence ID" value="MDI1492491.1"/>
    <property type="molecule type" value="Genomic_DNA"/>
</dbReference>
<protein>
    <recommendedName>
        <fullName evidence="3">Conserved oligomeric Golgi complex subunit 1</fullName>
    </recommendedName>
</protein>
<dbReference type="Proteomes" id="UP001161017">
    <property type="component" value="Unassembled WGS sequence"/>
</dbReference>
<dbReference type="InterPro" id="IPR033370">
    <property type="entry name" value="COG1"/>
</dbReference>
<reference evidence="9" key="1">
    <citation type="journal article" date="2023" name="Genome Biol. Evol.">
        <title>First Whole Genome Sequence and Flow Cytometry Genome Size Data for the Lichen-Forming Fungus Ramalina farinacea (Ascomycota).</title>
        <authorList>
            <person name="Llewellyn T."/>
            <person name="Mian S."/>
            <person name="Hill R."/>
            <person name="Leitch I.J."/>
            <person name="Gaya E."/>
        </authorList>
    </citation>
    <scope>NUCLEOTIDE SEQUENCE</scope>
    <source>
        <strain evidence="9">LIQ254RAFAR</strain>
    </source>
</reference>
<evidence type="ECO:0000256" key="1">
    <source>
        <dbReference type="ARBA" id="ARBA00004395"/>
    </source>
</evidence>
<evidence type="ECO:0000256" key="3">
    <source>
        <dbReference type="ARBA" id="ARBA00020978"/>
    </source>
</evidence>
<name>A0AA43QW97_9LECA</name>